<dbReference type="EMBL" id="BNAW01000001">
    <property type="protein sequence ID" value="GHF93208.1"/>
    <property type="molecule type" value="Genomic_DNA"/>
</dbReference>
<comment type="caution">
    <text evidence="2">The sequence shown here is derived from an EMBL/GenBank/DDBJ whole genome shotgun (WGS) entry which is preliminary data.</text>
</comment>
<dbReference type="InterPro" id="IPR036913">
    <property type="entry name" value="YegP-like_sf"/>
</dbReference>
<sequence>MTIRILASGNQWYFTINSVNHKVLATSERYWNQSDAVSAAQSIVNQAGGAKIVY</sequence>
<gene>
    <name evidence="2" type="ORF">GCM10017567_04740</name>
</gene>
<dbReference type="Pfam" id="PF07411">
    <property type="entry name" value="DUF1508"/>
    <property type="match status" value="1"/>
</dbReference>
<dbReference type="Gene3D" id="2.30.29.80">
    <property type="match status" value="1"/>
</dbReference>
<dbReference type="RefSeq" id="WP_191306340.1">
    <property type="nucleotide sequence ID" value="NZ_BNAW01000001.1"/>
</dbReference>
<accession>A0ABQ3JYD8</accession>
<reference evidence="3" key="1">
    <citation type="journal article" date="2019" name="Int. J. Syst. Evol. Microbiol.">
        <title>The Global Catalogue of Microorganisms (GCM) 10K type strain sequencing project: providing services to taxonomists for standard genome sequencing and annotation.</title>
        <authorList>
            <consortium name="The Broad Institute Genomics Platform"/>
            <consortium name="The Broad Institute Genome Sequencing Center for Infectious Disease"/>
            <person name="Wu L."/>
            <person name="Ma J."/>
        </authorList>
    </citation>
    <scope>NUCLEOTIDE SEQUENCE [LARGE SCALE GENOMIC DNA]</scope>
    <source>
        <strain evidence="3">CGMCC 4.7680</strain>
    </source>
</reference>
<organism evidence="2 3">
    <name type="scientific">Amycolatopsis bullii</name>
    <dbReference type="NCBI Taxonomy" id="941987"/>
    <lineage>
        <taxon>Bacteria</taxon>
        <taxon>Bacillati</taxon>
        <taxon>Actinomycetota</taxon>
        <taxon>Actinomycetes</taxon>
        <taxon>Pseudonocardiales</taxon>
        <taxon>Pseudonocardiaceae</taxon>
        <taxon>Amycolatopsis</taxon>
    </lineage>
</organism>
<keyword evidence="3" id="KW-1185">Reference proteome</keyword>
<name>A0ABQ3JYD8_9PSEU</name>
<evidence type="ECO:0000313" key="2">
    <source>
        <dbReference type="EMBL" id="GHF93208.1"/>
    </source>
</evidence>
<dbReference type="Proteomes" id="UP000649955">
    <property type="component" value="Unassembled WGS sequence"/>
</dbReference>
<dbReference type="SUPFAM" id="SSF160113">
    <property type="entry name" value="YegP-like"/>
    <property type="match status" value="1"/>
</dbReference>
<evidence type="ECO:0000313" key="3">
    <source>
        <dbReference type="Proteomes" id="UP000649955"/>
    </source>
</evidence>
<evidence type="ECO:0000259" key="1">
    <source>
        <dbReference type="Pfam" id="PF07411"/>
    </source>
</evidence>
<protein>
    <recommendedName>
        <fullName evidence="1">DUF1508 domain-containing protein</fullName>
    </recommendedName>
</protein>
<proteinExistence type="predicted"/>
<dbReference type="InterPro" id="IPR010879">
    <property type="entry name" value="DUF1508"/>
</dbReference>
<feature type="domain" description="DUF1508" evidence="1">
    <location>
        <begin position="8"/>
        <end position="53"/>
    </location>
</feature>